<dbReference type="InterPro" id="IPR039123">
    <property type="entry name" value="PPTC7"/>
</dbReference>
<dbReference type="SUPFAM" id="SSF81606">
    <property type="entry name" value="PP2C-like"/>
    <property type="match status" value="2"/>
</dbReference>
<comment type="cofactor">
    <cofactor evidence="1">
        <name>Mg(2+)</name>
        <dbReference type="ChEBI" id="CHEBI:18420"/>
    </cofactor>
</comment>
<comment type="catalytic activity">
    <reaction evidence="1">
        <text>O-phospho-L-threonyl-[protein] + H2O = L-threonyl-[protein] + phosphate</text>
        <dbReference type="Rhea" id="RHEA:47004"/>
        <dbReference type="Rhea" id="RHEA-COMP:11060"/>
        <dbReference type="Rhea" id="RHEA-COMP:11605"/>
        <dbReference type="ChEBI" id="CHEBI:15377"/>
        <dbReference type="ChEBI" id="CHEBI:30013"/>
        <dbReference type="ChEBI" id="CHEBI:43474"/>
        <dbReference type="ChEBI" id="CHEBI:61977"/>
        <dbReference type="EC" id="3.1.3.16"/>
    </reaction>
</comment>
<dbReference type="OMA" id="AYIMEKR"/>
<feature type="domain" description="PPM-type phosphatase" evidence="2">
    <location>
        <begin position="64"/>
        <end position="304"/>
    </location>
</feature>
<keyword evidence="1" id="KW-0904">Protein phosphatase</keyword>
<keyword evidence="1" id="KW-0378">Hydrolase</keyword>
<comment type="cofactor">
    <cofactor evidence="1">
        <name>Mn(2+)</name>
        <dbReference type="ChEBI" id="CHEBI:29035"/>
    </cofactor>
</comment>
<dbReference type="PANTHER" id="PTHR12320">
    <property type="entry name" value="PROTEIN PHOSPHATASE 2C"/>
    <property type="match status" value="1"/>
</dbReference>
<dbReference type="SMART" id="SM00332">
    <property type="entry name" value="PP2Cc"/>
    <property type="match status" value="2"/>
</dbReference>
<feature type="domain" description="PPM-type phosphatase" evidence="2">
    <location>
        <begin position="336"/>
        <end position="576"/>
    </location>
</feature>
<dbReference type="SMART" id="SM00331">
    <property type="entry name" value="PP2C_SIG"/>
    <property type="match status" value="2"/>
</dbReference>
<dbReference type="PROSITE" id="PS51746">
    <property type="entry name" value="PPM_2"/>
    <property type="match status" value="2"/>
</dbReference>
<evidence type="ECO:0000259" key="2">
    <source>
        <dbReference type="PROSITE" id="PS51746"/>
    </source>
</evidence>
<dbReference type="Gene3D" id="3.60.40.10">
    <property type="entry name" value="PPM-type phosphatase domain"/>
    <property type="match status" value="2"/>
</dbReference>
<dbReference type="GO" id="GO:0004722">
    <property type="term" value="F:protein serine/threonine phosphatase activity"/>
    <property type="evidence" value="ECO:0007669"/>
    <property type="project" value="UniProtKB-EC"/>
</dbReference>
<dbReference type="Proteomes" id="UP000655225">
    <property type="component" value="Unassembled WGS sequence"/>
</dbReference>
<name>A0A835D572_TETSI</name>
<keyword evidence="1" id="KW-0464">Manganese</keyword>
<dbReference type="EMBL" id="JABCRI010000017">
    <property type="protein sequence ID" value="KAF8391098.1"/>
    <property type="molecule type" value="Genomic_DNA"/>
</dbReference>
<keyword evidence="1" id="KW-0460">Magnesium</keyword>
<dbReference type="OrthoDB" id="60843at2759"/>
<protein>
    <recommendedName>
        <fullName evidence="1">Protein phosphatase</fullName>
        <ecNumber evidence="1">3.1.3.16</ecNumber>
    </recommendedName>
</protein>
<gene>
    <name evidence="3" type="ORF">HHK36_023398</name>
</gene>
<dbReference type="EC" id="3.1.3.16" evidence="1"/>
<comment type="similarity">
    <text evidence="1">Belongs to the PP2C family.</text>
</comment>
<evidence type="ECO:0000256" key="1">
    <source>
        <dbReference type="RuleBase" id="RU366020"/>
    </source>
</evidence>
<dbReference type="AlphaFoldDB" id="A0A835D572"/>
<dbReference type="PANTHER" id="PTHR12320:SF81">
    <property type="entry name" value="PROTEIN PHOSPHATASE 2C 23-RELATED"/>
    <property type="match status" value="1"/>
</dbReference>
<evidence type="ECO:0000313" key="4">
    <source>
        <dbReference type="Proteomes" id="UP000655225"/>
    </source>
</evidence>
<reference evidence="3 4" key="1">
    <citation type="submission" date="2020-04" db="EMBL/GenBank/DDBJ databases">
        <title>Plant Genome Project.</title>
        <authorList>
            <person name="Zhang R.-G."/>
        </authorList>
    </citation>
    <scope>NUCLEOTIDE SEQUENCE [LARGE SCALE GENOMIC DNA]</scope>
    <source>
        <strain evidence="3">YNK0</strain>
        <tissue evidence="3">Leaf</tissue>
    </source>
</reference>
<accession>A0A835D572</accession>
<evidence type="ECO:0000313" key="3">
    <source>
        <dbReference type="EMBL" id="KAF8391098.1"/>
    </source>
</evidence>
<comment type="caution">
    <text evidence="3">The sequence shown here is derived from an EMBL/GenBank/DDBJ whole genome shotgun (WGS) entry which is preliminary data.</text>
</comment>
<proteinExistence type="inferred from homology"/>
<dbReference type="InterPro" id="IPR036457">
    <property type="entry name" value="PPM-type-like_dom_sf"/>
</dbReference>
<organism evidence="3 4">
    <name type="scientific">Tetracentron sinense</name>
    <name type="common">Spur-leaf</name>
    <dbReference type="NCBI Taxonomy" id="13715"/>
    <lineage>
        <taxon>Eukaryota</taxon>
        <taxon>Viridiplantae</taxon>
        <taxon>Streptophyta</taxon>
        <taxon>Embryophyta</taxon>
        <taxon>Tracheophyta</taxon>
        <taxon>Spermatophyta</taxon>
        <taxon>Magnoliopsida</taxon>
        <taxon>Trochodendrales</taxon>
        <taxon>Trochodendraceae</taxon>
        <taxon>Tetracentron</taxon>
    </lineage>
</organism>
<keyword evidence="1" id="KW-0479">Metal-binding</keyword>
<comment type="catalytic activity">
    <reaction evidence="1">
        <text>O-phospho-L-seryl-[protein] + H2O = L-seryl-[protein] + phosphate</text>
        <dbReference type="Rhea" id="RHEA:20629"/>
        <dbReference type="Rhea" id="RHEA-COMP:9863"/>
        <dbReference type="Rhea" id="RHEA-COMP:11604"/>
        <dbReference type="ChEBI" id="CHEBI:15377"/>
        <dbReference type="ChEBI" id="CHEBI:29999"/>
        <dbReference type="ChEBI" id="CHEBI:43474"/>
        <dbReference type="ChEBI" id="CHEBI:83421"/>
        <dbReference type="EC" id="3.1.3.16"/>
    </reaction>
</comment>
<sequence length="581" mass="62815">MELLLIAIIPNPQECNGDKAIRFFSINSSSSNPIFSNLNINTACSSSESLDNQNVLSKRNLKLISGSCYLPKNSESKPEGEDAHFICEEDQVIGVSDGVGGYSLRGIGSGIYSRELMSNSVIAVQHEPKGSIDPATVLTEAYSNTKAEGAATACIVALTGQQYLHAANIGDSGFVVFREGHIIYCSPTQQHSFNCPYQLGNDRGSDRPVSAQIIKVPVKPGDVVVAGTDGLFDNLAEYEIEQAMIKGTGNGLNPLYMASTLAELALYNSYDKYCWTPFSRASRKAGFEHHGGKIDDITVVVSYIFDFVLRILEFVQTFVDLMPLRNVLSKRNLKLISGSCYLPKNSESKPEGEDAHFICEEDRVIGVSDGVGGYSLRGIDSGIYARELMSNSVIAVQHESKGSIDPATVLTEAYSNTKSEGAATACIIALTGQQYLHAANIGDSGFVVFREGHIIYCSPTQQHSFNCPYQLGNDRGSDRPASAQIIKVPVKPGDIVVAGTDGLFDNLAEYEIEQAMIKGTGDGLNPMCMASTLAELALYNSYDKYCWTPFSRASRKAGFEHHGGKIDDITVVVSYIVPSNA</sequence>
<dbReference type="Pfam" id="PF07228">
    <property type="entry name" value="SpoIIE"/>
    <property type="match status" value="1"/>
</dbReference>
<dbReference type="GO" id="GO:0046872">
    <property type="term" value="F:metal ion binding"/>
    <property type="evidence" value="ECO:0007669"/>
    <property type="project" value="UniProtKB-UniRule"/>
</dbReference>
<dbReference type="InterPro" id="IPR001932">
    <property type="entry name" value="PPM-type_phosphatase-like_dom"/>
</dbReference>
<dbReference type="Pfam" id="PF13672">
    <property type="entry name" value="PP2C_2"/>
    <property type="match status" value="1"/>
</dbReference>
<keyword evidence="4" id="KW-1185">Reference proteome</keyword>